<evidence type="ECO:0000256" key="1">
    <source>
        <dbReference type="SAM" id="Phobius"/>
    </source>
</evidence>
<dbReference type="InterPro" id="IPR002749">
    <property type="entry name" value="DUF63"/>
</dbReference>
<dbReference type="STRING" id="1432656.X802_10775"/>
<keyword evidence="1" id="KW-0812">Transmembrane</keyword>
<dbReference type="Pfam" id="PF01889">
    <property type="entry name" value="DUF63"/>
    <property type="match status" value="1"/>
</dbReference>
<sequence>MGLQEFFQKYFIDPIKYNQGYNPVNTLTYAVILGIAVLLLYRFLKRLNVRVDERFFVALMPYIFLGPLMRAITDIGMLPRTYLTVSPGAYFVIAAFAIAALLMVWRHVGPGEKLYPLYRDVGFLLVGGLLFILVINLDKVNFRWEYFKYFIPSFLAAEFFIWLLSKRFKLVRNNSVLFYTHFYDATTTFVGIQFFGYWEQHVLARTLINLTGTAAVMYLIKLAVLIPVVWILDVEMKDEDPDLINFVKLAMFILGFGPGTRNLLITLMGVGT</sequence>
<evidence type="ECO:0000313" key="2">
    <source>
        <dbReference type="EMBL" id="AJC72582.1"/>
    </source>
</evidence>
<name>A0A0X1KMT1_9EURY</name>
<dbReference type="OrthoDB" id="84937at2157"/>
<dbReference type="KEGG" id="tgy:X802_10775"/>
<dbReference type="EMBL" id="CP007140">
    <property type="protein sequence ID" value="AJC72582.1"/>
    <property type="molecule type" value="Genomic_DNA"/>
</dbReference>
<dbReference type="PANTHER" id="PTHR40700">
    <property type="entry name" value="HYPOTHETICAL MEMBRANE PROTEIN, CONSERVED, DUF63 FAMILY"/>
    <property type="match status" value="1"/>
</dbReference>
<feature type="transmembrane region" description="Helical" evidence="1">
    <location>
        <begin position="215"/>
        <end position="234"/>
    </location>
</feature>
<dbReference type="PANTHER" id="PTHR40700:SF1">
    <property type="entry name" value="DUF63 DOMAIN-CONTAINING PROTEIN"/>
    <property type="match status" value="1"/>
</dbReference>
<feature type="transmembrane region" description="Helical" evidence="1">
    <location>
        <begin position="85"/>
        <end position="105"/>
    </location>
</feature>
<accession>A0A0X1KMT1</accession>
<dbReference type="RefSeq" id="WP_062373911.1">
    <property type="nucleotide sequence ID" value="NZ_CP007140.1"/>
</dbReference>
<dbReference type="AlphaFoldDB" id="A0A0X1KMT1"/>
<dbReference type="Proteomes" id="UP000062043">
    <property type="component" value="Chromosome"/>
</dbReference>
<keyword evidence="1" id="KW-1133">Transmembrane helix</keyword>
<feature type="transmembrane region" description="Helical" evidence="1">
    <location>
        <begin position="55"/>
        <end position="73"/>
    </location>
</feature>
<reference evidence="2 3" key="1">
    <citation type="submission" date="2014-01" db="EMBL/GenBank/DDBJ databases">
        <title>Genome sequencing of Thermococcus guaymasensis.</title>
        <authorList>
            <person name="Zhang X."/>
            <person name="Alvare G."/>
            <person name="Fristensky B."/>
            <person name="Chen L."/>
            <person name="Suen T."/>
            <person name="Chen Q."/>
            <person name="Ma K."/>
        </authorList>
    </citation>
    <scope>NUCLEOTIDE SEQUENCE [LARGE SCALE GENOMIC DNA]</scope>
    <source>
        <strain evidence="2 3">DSM 11113</strain>
    </source>
</reference>
<dbReference type="PATRIC" id="fig|1432656.3.peg.2108"/>
<feature type="transmembrane region" description="Helical" evidence="1">
    <location>
        <begin position="117"/>
        <end position="135"/>
    </location>
</feature>
<feature type="transmembrane region" description="Helical" evidence="1">
    <location>
        <begin position="26"/>
        <end position="43"/>
    </location>
</feature>
<keyword evidence="1" id="KW-0472">Membrane</keyword>
<evidence type="ECO:0000313" key="3">
    <source>
        <dbReference type="Proteomes" id="UP000062043"/>
    </source>
</evidence>
<organism evidence="2 3">
    <name type="scientific">Thermococcus guaymasensis DSM 11113</name>
    <dbReference type="NCBI Taxonomy" id="1432656"/>
    <lineage>
        <taxon>Archaea</taxon>
        <taxon>Methanobacteriati</taxon>
        <taxon>Methanobacteriota</taxon>
        <taxon>Thermococci</taxon>
        <taxon>Thermococcales</taxon>
        <taxon>Thermococcaceae</taxon>
        <taxon>Thermococcus</taxon>
    </lineage>
</organism>
<feature type="transmembrane region" description="Helical" evidence="1">
    <location>
        <begin position="147"/>
        <end position="164"/>
    </location>
</feature>
<feature type="transmembrane region" description="Helical" evidence="1">
    <location>
        <begin position="176"/>
        <end position="195"/>
    </location>
</feature>
<keyword evidence="3" id="KW-1185">Reference proteome</keyword>
<protein>
    <submittedName>
        <fullName evidence="2">Membrane protein</fullName>
    </submittedName>
</protein>
<dbReference type="GeneID" id="27136133"/>
<feature type="transmembrane region" description="Helical" evidence="1">
    <location>
        <begin position="246"/>
        <end position="270"/>
    </location>
</feature>
<proteinExistence type="predicted"/>
<gene>
    <name evidence="2" type="ORF">X802_10775</name>
</gene>